<keyword evidence="2" id="KW-1185">Reference proteome</keyword>
<organism evidence="1 2">
    <name type="scientific">Dermacentor silvarum</name>
    <name type="common">Tick</name>
    <dbReference type="NCBI Taxonomy" id="543639"/>
    <lineage>
        <taxon>Eukaryota</taxon>
        <taxon>Metazoa</taxon>
        <taxon>Ecdysozoa</taxon>
        <taxon>Arthropoda</taxon>
        <taxon>Chelicerata</taxon>
        <taxon>Arachnida</taxon>
        <taxon>Acari</taxon>
        <taxon>Parasitiformes</taxon>
        <taxon>Ixodida</taxon>
        <taxon>Ixodoidea</taxon>
        <taxon>Ixodidae</taxon>
        <taxon>Rhipicephalinae</taxon>
        <taxon>Dermacentor</taxon>
    </lineage>
</organism>
<sequence length="561" mass="61172">MKMLLLIAVAAMAVPFLQGAPAAVKFVDNIPISIKLPDSDELVKTDVPSQSAIPECLKSMEGVTENEHGLVAPAEAFTQCARMELGRLESELKPSAPEPEDSSEEEPVEDDVPPPPKPAAAEPAQPAEPETKKETPPPAESKPHVPEAPQIPDLTSITDAFTKVKPIDKHPTILAEVVKIFQVIFDFRRVMSDMQRILHGDLHGVLREYPDRARGLFHMVSTLPRRFAHARGKVEEVKEESQEPEYMQTLNELHNYLTSAGASSEELPNALSLSSSKVLDEIKDIFTIIPDTFRAYGRRSKLNGGPGIFSPSPVSPLSPWNPLNPLSPISPVSAVARLSPVNPWAPISRAQVKAVDAVSKRLVDLFNARTGSNKSSCLSGICNLKPADSPAAASSYYALRVELPPFWPADPGYSALEGVSLFTSGVGTMHWHEGARAESLHATPAHVTATPPPMDGWKNFIRRASLDPSRAQGHRTAQICVADSVGLESTISFQVHQQCRMHVIKLYFIVAPCLFVAFQATTLLSPLLEQVGIVTATLVLGWWLSLSIKSLRRSKRKPQQS</sequence>
<protein>
    <submittedName>
        <fullName evidence="1">Uncharacterized protein</fullName>
    </submittedName>
</protein>
<proteinExistence type="predicted"/>
<dbReference type="EMBL" id="CM023478">
    <property type="protein sequence ID" value="KAH7934397.1"/>
    <property type="molecule type" value="Genomic_DNA"/>
</dbReference>
<reference evidence="1" key="1">
    <citation type="submission" date="2020-05" db="EMBL/GenBank/DDBJ databases">
        <title>Large-scale comparative analyses of tick genomes elucidate their genetic diversity and vector capacities.</title>
        <authorList>
            <person name="Jia N."/>
            <person name="Wang J."/>
            <person name="Shi W."/>
            <person name="Du L."/>
            <person name="Sun Y."/>
            <person name="Zhan W."/>
            <person name="Jiang J."/>
            <person name="Wang Q."/>
            <person name="Zhang B."/>
            <person name="Ji P."/>
            <person name="Sakyi L.B."/>
            <person name="Cui X."/>
            <person name="Yuan T."/>
            <person name="Jiang B."/>
            <person name="Yang W."/>
            <person name="Lam T.T.-Y."/>
            <person name="Chang Q."/>
            <person name="Ding S."/>
            <person name="Wang X."/>
            <person name="Zhu J."/>
            <person name="Ruan X."/>
            <person name="Zhao L."/>
            <person name="Wei J."/>
            <person name="Que T."/>
            <person name="Du C."/>
            <person name="Cheng J."/>
            <person name="Dai P."/>
            <person name="Han X."/>
            <person name="Huang E."/>
            <person name="Gao Y."/>
            <person name="Liu J."/>
            <person name="Shao H."/>
            <person name="Ye R."/>
            <person name="Li L."/>
            <person name="Wei W."/>
            <person name="Wang X."/>
            <person name="Wang C."/>
            <person name="Yang T."/>
            <person name="Huo Q."/>
            <person name="Li W."/>
            <person name="Guo W."/>
            <person name="Chen H."/>
            <person name="Zhou L."/>
            <person name="Ni X."/>
            <person name="Tian J."/>
            <person name="Zhou Y."/>
            <person name="Sheng Y."/>
            <person name="Liu T."/>
            <person name="Pan Y."/>
            <person name="Xia L."/>
            <person name="Li J."/>
            <person name="Zhao F."/>
            <person name="Cao W."/>
        </authorList>
    </citation>
    <scope>NUCLEOTIDE SEQUENCE</scope>
    <source>
        <strain evidence="1">Dsil-2018</strain>
    </source>
</reference>
<evidence type="ECO:0000313" key="1">
    <source>
        <dbReference type="EMBL" id="KAH7934397.1"/>
    </source>
</evidence>
<comment type="caution">
    <text evidence="1">The sequence shown here is derived from an EMBL/GenBank/DDBJ whole genome shotgun (WGS) entry which is preliminary data.</text>
</comment>
<accession>A0ACB8C6B9</accession>
<name>A0ACB8C6B9_DERSI</name>
<gene>
    <name evidence="1" type="ORF">HPB49_025449</name>
</gene>
<dbReference type="Proteomes" id="UP000821865">
    <property type="component" value="Chromosome 9"/>
</dbReference>
<evidence type="ECO:0000313" key="2">
    <source>
        <dbReference type="Proteomes" id="UP000821865"/>
    </source>
</evidence>